<reference evidence="3" key="1">
    <citation type="submission" date="2021-03" db="EMBL/GenBank/DDBJ databases">
        <title>Sagittula salina sp. nov. strain M10.9X isolated from the marine waste.</title>
        <authorList>
            <person name="Satari L."/>
            <person name="Molina-Menor E."/>
            <person name="Vidal-Verdu A."/>
            <person name="Pascual J."/>
            <person name="Pereto J."/>
            <person name="Porcar M."/>
        </authorList>
    </citation>
    <scope>NUCLEOTIDE SEQUENCE</scope>
    <source>
        <strain evidence="3">M10.9X</strain>
    </source>
</reference>
<feature type="domain" description="FAD dependent oxidoreductase" evidence="2">
    <location>
        <begin position="37"/>
        <end position="394"/>
    </location>
</feature>
<comment type="caution">
    <text evidence="3">The sequence shown here is derived from an EMBL/GenBank/DDBJ whole genome shotgun (WGS) entry which is preliminary data.</text>
</comment>
<gene>
    <name evidence="3" type="ORF">J5474_11625</name>
</gene>
<sequence>MKRLYEPGAYGPAAPWWAETVTRPDWPSLAEDITVEVAVIGGGFTGLNCALALAGAGVDVAVLDAERPGWGASGRNGGFCCIGGAMAPEGSLRRRYGAAALTEWQTAQGAAIDHVAGLLDTHGIDADRHSEGETVLAHTPRAFRALRAEAAEAAATWGVASEVLTRDDLAAQGLGGPWHGGMTLRRGFALNPAKYHAGLARVATRAGVRGYGRSPVASLDRNGDGWRLGINGHSVRARRVVLATNGYSSEDLPDWLRARTLPVQSSVIVTRPLTGAEAEAAGWTSDQMAYDTRRLLHYFRRLPDGRFLFGMRGGLTARAEEQIAVSRRIRTDFHATFPAWRGVEITHEWSGLVCFLASGHPFAGAVPGCEGLHAALGFHGNGVAMGSYLGHCLGEVLAHGRSGGPMPAFLGQEPRRFPLGRHRRALLRPAYWLAETFDL</sequence>
<dbReference type="GO" id="GO:0005737">
    <property type="term" value="C:cytoplasm"/>
    <property type="evidence" value="ECO:0007669"/>
    <property type="project" value="TreeGrafter"/>
</dbReference>
<dbReference type="RefSeq" id="WP_209361089.1">
    <property type="nucleotide sequence ID" value="NZ_JAGISH010000006.1"/>
</dbReference>
<name>A0A940S1J8_9RHOB</name>
<evidence type="ECO:0000313" key="4">
    <source>
        <dbReference type="Proteomes" id="UP000675940"/>
    </source>
</evidence>
<organism evidence="3 4">
    <name type="scientific">Sagittula salina</name>
    <dbReference type="NCBI Taxonomy" id="2820268"/>
    <lineage>
        <taxon>Bacteria</taxon>
        <taxon>Pseudomonadati</taxon>
        <taxon>Pseudomonadota</taxon>
        <taxon>Alphaproteobacteria</taxon>
        <taxon>Rhodobacterales</taxon>
        <taxon>Roseobacteraceae</taxon>
        <taxon>Sagittula</taxon>
    </lineage>
</organism>
<dbReference type="AlphaFoldDB" id="A0A940S1J8"/>
<dbReference type="SUPFAM" id="SSF51905">
    <property type="entry name" value="FAD/NAD(P)-binding domain"/>
    <property type="match status" value="1"/>
</dbReference>
<dbReference type="InterPro" id="IPR006076">
    <property type="entry name" value="FAD-dep_OxRdtase"/>
</dbReference>
<evidence type="ECO:0000259" key="2">
    <source>
        <dbReference type="Pfam" id="PF01266"/>
    </source>
</evidence>
<evidence type="ECO:0000313" key="3">
    <source>
        <dbReference type="EMBL" id="MBP0483137.1"/>
    </source>
</evidence>
<dbReference type="Pfam" id="PF01266">
    <property type="entry name" value="DAO"/>
    <property type="match status" value="1"/>
</dbReference>
<accession>A0A940S1J8</accession>
<dbReference type="GO" id="GO:0016491">
    <property type="term" value="F:oxidoreductase activity"/>
    <property type="evidence" value="ECO:0007669"/>
    <property type="project" value="UniProtKB-KW"/>
</dbReference>
<keyword evidence="4" id="KW-1185">Reference proteome</keyword>
<keyword evidence="1" id="KW-0560">Oxidoreductase</keyword>
<protein>
    <submittedName>
        <fullName evidence="3">FAD-binding oxidoreductase</fullName>
    </submittedName>
</protein>
<dbReference type="PANTHER" id="PTHR13847:SF281">
    <property type="entry name" value="FAD DEPENDENT OXIDOREDUCTASE DOMAIN-CONTAINING PROTEIN"/>
    <property type="match status" value="1"/>
</dbReference>
<dbReference type="Gene3D" id="3.30.9.10">
    <property type="entry name" value="D-Amino Acid Oxidase, subunit A, domain 2"/>
    <property type="match status" value="1"/>
</dbReference>
<dbReference type="Proteomes" id="UP000675940">
    <property type="component" value="Unassembled WGS sequence"/>
</dbReference>
<evidence type="ECO:0000256" key="1">
    <source>
        <dbReference type="ARBA" id="ARBA00023002"/>
    </source>
</evidence>
<dbReference type="PANTHER" id="PTHR13847">
    <property type="entry name" value="SARCOSINE DEHYDROGENASE-RELATED"/>
    <property type="match status" value="1"/>
</dbReference>
<dbReference type="InterPro" id="IPR036188">
    <property type="entry name" value="FAD/NAD-bd_sf"/>
</dbReference>
<dbReference type="EMBL" id="JAGISH010000006">
    <property type="protein sequence ID" value="MBP0483137.1"/>
    <property type="molecule type" value="Genomic_DNA"/>
</dbReference>
<dbReference type="Gene3D" id="3.50.50.60">
    <property type="entry name" value="FAD/NAD(P)-binding domain"/>
    <property type="match status" value="1"/>
</dbReference>
<proteinExistence type="predicted"/>